<sequence length="35" mass="4134">MYLSSSLIFSNLVRLKIYLKYGIVIYIVIMISNQH</sequence>
<evidence type="ECO:0000313" key="2">
    <source>
        <dbReference type="EMBL" id="CSC70880.1"/>
    </source>
</evidence>
<keyword evidence="1" id="KW-0472">Membrane</keyword>
<accession>A0A655ZHB8</accession>
<dbReference type="AlphaFoldDB" id="A0A655ZHB8"/>
<keyword evidence="1" id="KW-0812">Transmembrane</keyword>
<name>A0A655ZHB8_VIBCL</name>
<keyword evidence="1" id="KW-1133">Transmembrane helix</keyword>
<dbReference type="Proteomes" id="UP000041770">
    <property type="component" value="Unassembled WGS sequence"/>
</dbReference>
<feature type="transmembrane region" description="Helical" evidence="1">
    <location>
        <begin position="12"/>
        <end position="31"/>
    </location>
</feature>
<protein>
    <submittedName>
        <fullName evidence="2">Uncharacterized protein</fullName>
    </submittedName>
</protein>
<reference evidence="2 3" key="1">
    <citation type="submission" date="2015-07" db="EMBL/GenBank/DDBJ databases">
        <authorList>
            <consortium name="Pathogen Informatics"/>
        </authorList>
    </citation>
    <scope>NUCLEOTIDE SEQUENCE [LARGE SCALE GENOMIC DNA]</scope>
    <source>
        <strain evidence="2 3">A316</strain>
    </source>
</reference>
<organism evidence="2 3">
    <name type="scientific">Vibrio cholerae</name>
    <dbReference type="NCBI Taxonomy" id="666"/>
    <lineage>
        <taxon>Bacteria</taxon>
        <taxon>Pseudomonadati</taxon>
        <taxon>Pseudomonadota</taxon>
        <taxon>Gammaproteobacteria</taxon>
        <taxon>Vibrionales</taxon>
        <taxon>Vibrionaceae</taxon>
        <taxon>Vibrio</taxon>
    </lineage>
</organism>
<evidence type="ECO:0000313" key="3">
    <source>
        <dbReference type="Proteomes" id="UP000041770"/>
    </source>
</evidence>
<gene>
    <name evidence="2" type="ORF">ERS013200_02066</name>
</gene>
<proteinExistence type="predicted"/>
<dbReference type="EMBL" id="CWQY01000012">
    <property type="protein sequence ID" value="CSC70880.1"/>
    <property type="molecule type" value="Genomic_DNA"/>
</dbReference>
<evidence type="ECO:0000256" key="1">
    <source>
        <dbReference type="SAM" id="Phobius"/>
    </source>
</evidence>